<evidence type="ECO:0000313" key="4">
    <source>
        <dbReference type="Proteomes" id="UP000253606"/>
    </source>
</evidence>
<accession>A0A2Z5G0F3</accession>
<feature type="domain" description="GFO/IDH/MocA-like oxidoreductase" evidence="2">
    <location>
        <begin position="179"/>
        <end position="311"/>
    </location>
</feature>
<dbReference type="InterPro" id="IPR055170">
    <property type="entry name" value="GFO_IDH_MocA-like_dom"/>
</dbReference>
<dbReference type="AlphaFoldDB" id="A0A2Z5G0F3"/>
<dbReference type="RefSeq" id="WP_114207712.1">
    <property type="nucleotide sequence ID" value="NZ_CP030840.1"/>
</dbReference>
<protein>
    <submittedName>
        <fullName evidence="3">Putative oxidoreductase</fullName>
    </submittedName>
</protein>
<dbReference type="PANTHER" id="PTHR43818">
    <property type="entry name" value="BCDNA.GH03377"/>
    <property type="match status" value="1"/>
</dbReference>
<sequence length="424" mass="45853">MDRREFISGATSASSLLLLKSRTAFGYEANSAVRLGLLGCGNRGTTVATSFAKNTTARIVALADIFPDQLAKGKAHFDDVNRSLGIPPVDTKLMFRGYKAFEELAAASGVDAIQISTPPWFHVQHLEAVVAAGKHVYCEKPLGVDVAQAKQALEIGKRAEGRLSLDVGFQVRSAPPIAEIIRRIHAGHIGKIGSVAAHYNAPASKYPERPPMSADELRLRNWLWDRVLSGNILVEQNIHVIDLCNLILQAHPTKAVARGGRNIITHAGDTWDNYEVIYTYPGDVRVSFSSTQFGNNGFFDVSESIFGATGIAEAPYSGAVRIVGENAWTWSDPSAPSSGSQPATFAANGAFSDNLAHADSEKDKSFIASITDSKFHNQTADGVQSALSCMLGRMAAETGREVTWDEQLEHGEKYSLKIDMSQFT</sequence>
<organism evidence="3 4">
    <name type="scientific">Acidisarcina polymorpha</name>
    <dbReference type="NCBI Taxonomy" id="2211140"/>
    <lineage>
        <taxon>Bacteria</taxon>
        <taxon>Pseudomonadati</taxon>
        <taxon>Acidobacteriota</taxon>
        <taxon>Terriglobia</taxon>
        <taxon>Terriglobales</taxon>
        <taxon>Acidobacteriaceae</taxon>
        <taxon>Acidisarcina</taxon>
    </lineage>
</organism>
<dbReference type="PANTHER" id="PTHR43818:SF5">
    <property type="entry name" value="OXIDOREDUCTASE FAMILY PROTEIN"/>
    <property type="match status" value="1"/>
</dbReference>
<keyword evidence="4" id="KW-1185">Reference proteome</keyword>
<dbReference type="GO" id="GO:0000166">
    <property type="term" value="F:nucleotide binding"/>
    <property type="evidence" value="ECO:0007669"/>
    <property type="project" value="InterPro"/>
</dbReference>
<dbReference type="Pfam" id="PF01408">
    <property type="entry name" value="GFO_IDH_MocA"/>
    <property type="match status" value="1"/>
</dbReference>
<gene>
    <name evidence="3" type="ORF">ACPOL_3224</name>
</gene>
<dbReference type="KEGG" id="abas:ACPOL_3224"/>
<dbReference type="InterPro" id="IPR036291">
    <property type="entry name" value="NAD(P)-bd_dom_sf"/>
</dbReference>
<dbReference type="Proteomes" id="UP000253606">
    <property type="component" value="Chromosome"/>
</dbReference>
<dbReference type="SUPFAM" id="SSF55347">
    <property type="entry name" value="Glyceraldehyde-3-phosphate dehydrogenase-like, C-terminal domain"/>
    <property type="match status" value="1"/>
</dbReference>
<dbReference type="SUPFAM" id="SSF51735">
    <property type="entry name" value="NAD(P)-binding Rossmann-fold domains"/>
    <property type="match status" value="1"/>
</dbReference>
<dbReference type="Gene3D" id="3.40.50.720">
    <property type="entry name" value="NAD(P)-binding Rossmann-like Domain"/>
    <property type="match status" value="1"/>
</dbReference>
<dbReference type="EMBL" id="CP030840">
    <property type="protein sequence ID" value="AXC12519.1"/>
    <property type="molecule type" value="Genomic_DNA"/>
</dbReference>
<dbReference type="OrthoDB" id="9781966at2"/>
<evidence type="ECO:0000259" key="1">
    <source>
        <dbReference type="Pfam" id="PF01408"/>
    </source>
</evidence>
<dbReference type="Pfam" id="PF22725">
    <property type="entry name" value="GFO_IDH_MocA_C3"/>
    <property type="match status" value="1"/>
</dbReference>
<reference evidence="3 4" key="1">
    <citation type="journal article" date="2018" name="Front. Microbiol.">
        <title>Hydrolytic Capabilities as a Key to Environmental Success: Chitinolytic and Cellulolytic Acidobacteria From Acidic Sub-arctic Soils and Boreal Peatlands.</title>
        <authorList>
            <person name="Belova S.E."/>
            <person name="Ravin N.V."/>
            <person name="Pankratov T.A."/>
            <person name="Rakitin A.L."/>
            <person name="Ivanova A.A."/>
            <person name="Beletsky A.V."/>
            <person name="Mardanov A.V."/>
            <person name="Sinninghe Damste J.S."/>
            <person name="Dedysh S.N."/>
        </authorList>
    </citation>
    <scope>NUCLEOTIDE SEQUENCE [LARGE SCALE GENOMIC DNA]</scope>
    <source>
        <strain evidence="3 4">SBC82</strain>
    </source>
</reference>
<dbReference type="InterPro" id="IPR050463">
    <property type="entry name" value="Gfo/Idh/MocA_oxidrdct_glycsds"/>
</dbReference>
<evidence type="ECO:0000313" key="3">
    <source>
        <dbReference type="EMBL" id="AXC12519.1"/>
    </source>
</evidence>
<evidence type="ECO:0000259" key="2">
    <source>
        <dbReference type="Pfam" id="PF22725"/>
    </source>
</evidence>
<name>A0A2Z5G0F3_9BACT</name>
<feature type="domain" description="Gfo/Idh/MocA-like oxidoreductase N-terminal" evidence="1">
    <location>
        <begin position="34"/>
        <end position="164"/>
    </location>
</feature>
<proteinExistence type="predicted"/>
<dbReference type="InterPro" id="IPR000683">
    <property type="entry name" value="Gfo/Idh/MocA-like_OxRdtase_N"/>
</dbReference>
<dbReference type="Gene3D" id="3.30.360.10">
    <property type="entry name" value="Dihydrodipicolinate Reductase, domain 2"/>
    <property type="match status" value="1"/>
</dbReference>